<dbReference type="PROSITE" id="PS50213">
    <property type="entry name" value="FAS1"/>
    <property type="match status" value="1"/>
</dbReference>
<protein>
    <submittedName>
        <fullName evidence="2">Fasciclin domain-containing protein</fullName>
    </submittedName>
</protein>
<name>A0ABU3U851_9FLAO</name>
<reference evidence="2 3" key="1">
    <citation type="submission" date="2023-10" db="EMBL/GenBank/DDBJ databases">
        <title>Marimonas sp. nov. isolated from tidal mud flat.</title>
        <authorList>
            <person name="Jaincy N.J."/>
            <person name="Srinivasan S."/>
            <person name="Lee S.-S."/>
        </authorList>
    </citation>
    <scope>NUCLEOTIDE SEQUENCE [LARGE SCALE GENOMIC DNA]</scope>
    <source>
        <strain evidence="2 3">MJ-SS3</strain>
    </source>
</reference>
<accession>A0ABU3U851</accession>
<gene>
    <name evidence="2" type="ORF">RXV94_10520</name>
</gene>
<dbReference type="Pfam" id="PF02469">
    <property type="entry name" value="Fasciclin"/>
    <property type="match status" value="1"/>
</dbReference>
<feature type="non-terminal residue" evidence="2">
    <location>
        <position position="1"/>
    </location>
</feature>
<dbReference type="InterPro" id="IPR000782">
    <property type="entry name" value="FAS1_domain"/>
</dbReference>
<evidence type="ECO:0000313" key="2">
    <source>
        <dbReference type="EMBL" id="MDU8886594.1"/>
    </source>
</evidence>
<organism evidence="2 3">
    <name type="scientific">Gilvirhabdus luticola</name>
    <dbReference type="NCBI Taxonomy" id="3079858"/>
    <lineage>
        <taxon>Bacteria</taxon>
        <taxon>Pseudomonadati</taxon>
        <taxon>Bacteroidota</taxon>
        <taxon>Flavobacteriia</taxon>
        <taxon>Flavobacteriales</taxon>
        <taxon>Flavobacteriaceae</taxon>
        <taxon>Gilvirhabdus</taxon>
    </lineage>
</organism>
<dbReference type="InterPro" id="IPR050904">
    <property type="entry name" value="Adhesion/Biosynth-related"/>
</dbReference>
<comment type="caution">
    <text evidence="2">The sequence shown here is derived from an EMBL/GenBank/DDBJ whole genome shotgun (WGS) entry which is preliminary data.</text>
</comment>
<dbReference type="SUPFAM" id="SSF82153">
    <property type="entry name" value="FAS1 domain"/>
    <property type="match status" value="1"/>
</dbReference>
<evidence type="ECO:0000313" key="3">
    <source>
        <dbReference type="Proteomes" id="UP001268651"/>
    </source>
</evidence>
<dbReference type="InterPro" id="IPR036378">
    <property type="entry name" value="FAS1_dom_sf"/>
</dbReference>
<dbReference type="PANTHER" id="PTHR10900">
    <property type="entry name" value="PERIOSTIN-RELATED"/>
    <property type="match status" value="1"/>
</dbReference>
<dbReference type="EMBL" id="JAWHTF010000006">
    <property type="protein sequence ID" value="MDU8886594.1"/>
    <property type="molecule type" value="Genomic_DNA"/>
</dbReference>
<feature type="domain" description="FAS1" evidence="1">
    <location>
        <begin position="1"/>
        <end position="68"/>
    </location>
</feature>
<dbReference type="Proteomes" id="UP001268651">
    <property type="component" value="Unassembled WGS sequence"/>
</dbReference>
<dbReference type="PANTHER" id="PTHR10900:SF77">
    <property type="entry name" value="FI19380P1"/>
    <property type="match status" value="1"/>
</dbReference>
<dbReference type="RefSeq" id="WP_316662680.1">
    <property type="nucleotide sequence ID" value="NZ_JAWHTF010000006.1"/>
</dbReference>
<keyword evidence="3" id="KW-1185">Reference proteome</keyword>
<proteinExistence type="predicted"/>
<dbReference type="Gene3D" id="2.30.180.10">
    <property type="entry name" value="FAS1 domain"/>
    <property type="match status" value="1"/>
</dbReference>
<sequence length="72" mass="7321">TYHVVAGAAAYSTDLSDGQMIETAQGESITVSLTGGVFIQDATDTDAQVTAADVATSNGVVHIINKVLLPSI</sequence>
<evidence type="ECO:0000259" key="1">
    <source>
        <dbReference type="PROSITE" id="PS50213"/>
    </source>
</evidence>